<dbReference type="InterPro" id="IPR000587">
    <property type="entry name" value="Creatinase_N"/>
</dbReference>
<evidence type="ECO:0000259" key="6">
    <source>
        <dbReference type="Pfam" id="PF16188"/>
    </source>
</evidence>
<dbReference type="SUPFAM" id="SSF53092">
    <property type="entry name" value="Creatinase/prolidase N-terminal domain"/>
    <property type="match status" value="1"/>
</dbReference>
<dbReference type="EMBL" id="VSWD01000008">
    <property type="protein sequence ID" value="KAK3095170.1"/>
    <property type="molecule type" value="Genomic_DNA"/>
</dbReference>
<dbReference type="FunFam" id="3.90.230.10:FF:000004">
    <property type="entry name" value="xaa-Pro aminopeptidase 1 isoform X1"/>
    <property type="match status" value="1"/>
</dbReference>
<dbReference type="Pfam" id="PF01321">
    <property type="entry name" value="Creatinase_N"/>
    <property type="match status" value="1"/>
</dbReference>
<sequence>MSAKNTSAILKRLRGLMSNKKYVTEQIHAYIVPSGDAHQSEYITACDCRREFVSGFSGSAGTAIITKDKAALWTDGRYYLQAERQLDGNWTLMKDGMPKTPSQSDWLSQEMPVGGCVGVDPHLISAGKSIAWDQIRKNLKNSGHHIVPVHDNLIDVVWDDRPPPPKSSLLILSLKYTGMSWQDKVKKIREKMKVKKCEALVVTALDEIAYLFNLRGADIEFNPVFFAYAVVTMNSVNLFIDETRLDEAVSQHLQLNGSNTDPSTAITVHPYGEIGSFMSGLAEKVQGKVWERRLSQPSPVASMKAVKNKTEIAGMKRAHVKDAVTLCEYFSWLEQEVPKGKVTEVSAAEKLEQIKQEQEDYISLSFATISSTGPNGAIIHYKATEETDQVVAADNVYLCDSGAQYRDGTTDVTRTTHFGTPSSHVKECYTRVLKGHINLSSAIFPNGVKGHMLDSLARTSLWDIGLDYVHGTGHGVGCFLNVHEGPCGISHRVSLADVPLEEGMILSDEPGYYEDGAFGLRIENCVLVVKADTKHNFKDKGFLTFEPLTLVPMFTRLIDPSLLSQKEIDWLNDYHSKCLQIVGEELMNQGKTAAFKWLKKEAQIIG</sequence>
<dbReference type="Pfam" id="PF00557">
    <property type="entry name" value="Peptidase_M24"/>
    <property type="match status" value="1"/>
</dbReference>
<protein>
    <recommendedName>
        <fullName evidence="9">Xaa-Pro aminopeptidase 1</fullName>
    </recommendedName>
</protein>
<comment type="similarity">
    <text evidence="1">Belongs to the peptidase M24B family.</text>
</comment>
<dbReference type="Gene3D" id="3.40.350.10">
    <property type="entry name" value="Creatinase/prolidase N-terminal domain"/>
    <property type="match status" value="1"/>
</dbReference>
<proteinExistence type="inferred from homology"/>
<keyword evidence="3" id="KW-0378">Hydrolase</keyword>
<comment type="caution">
    <text evidence="7">The sequence shown here is derived from an EMBL/GenBank/DDBJ whole genome shotgun (WGS) entry which is preliminary data.</text>
</comment>
<dbReference type="Gene3D" id="3.90.230.10">
    <property type="entry name" value="Creatinase/methionine aminopeptidase superfamily"/>
    <property type="match status" value="1"/>
</dbReference>
<dbReference type="GO" id="GO:0046872">
    <property type="term" value="F:metal ion binding"/>
    <property type="evidence" value="ECO:0007669"/>
    <property type="project" value="UniProtKB-KW"/>
</dbReference>
<reference evidence="7" key="1">
    <citation type="submission" date="2019-08" db="EMBL/GenBank/DDBJ databases">
        <title>The improved chromosome-level genome for the pearl oyster Pinctada fucata martensii using PacBio sequencing and Hi-C.</title>
        <authorList>
            <person name="Zheng Z."/>
        </authorList>
    </citation>
    <scope>NUCLEOTIDE SEQUENCE</scope>
    <source>
        <strain evidence="7">ZZ-2019</strain>
        <tissue evidence="7">Adductor muscle</tissue>
    </source>
</reference>
<dbReference type="Pfam" id="PF16188">
    <property type="entry name" value="Peptidase_M24_C"/>
    <property type="match status" value="1"/>
</dbReference>
<evidence type="ECO:0008006" key="9">
    <source>
        <dbReference type="Google" id="ProtNLM"/>
    </source>
</evidence>
<evidence type="ECO:0000313" key="8">
    <source>
        <dbReference type="Proteomes" id="UP001186944"/>
    </source>
</evidence>
<dbReference type="GO" id="GO:0005737">
    <property type="term" value="C:cytoplasm"/>
    <property type="evidence" value="ECO:0007669"/>
    <property type="project" value="UniProtKB-ARBA"/>
</dbReference>
<dbReference type="Pfam" id="PF16189">
    <property type="entry name" value="Creatinase_N_2"/>
    <property type="match status" value="1"/>
</dbReference>
<organism evidence="7 8">
    <name type="scientific">Pinctada imbricata</name>
    <name type="common">Atlantic pearl-oyster</name>
    <name type="synonym">Pinctada martensii</name>
    <dbReference type="NCBI Taxonomy" id="66713"/>
    <lineage>
        <taxon>Eukaryota</taxon>
        <taxon>Metazoa</taxon>
        <taxon>Spiralia</taxon>
        <taxon>Lophotrochozoa</taxon>
        <taxon>Mollusca</taxon>
        <taxon>Bivalvia</taxon>
        <taxon>Autobranchia</taxon>
        <taxon>Pteriomorphia</taxon>
        <taxon>Pterioida</taxon>
        <taxon>Pterioidea</taxon>
        <taxon>Pteriidae</taxon>
        <taxon>Pinctada</taxon>
    </lineage>
</organism>
<dbReference type="InterPro" id="IPR050422">
    <property type="entry name" value="X-Pro_aminopeptidase_P"/>
</dbReference>
<evidence type="ECO:0000259" key="4">
    <source>
        <dbReference type="Pfam" id="PF00557"/>
    </source>
</evidence>
<dbReference type="SUPFAM" id="SSF55920">
    <property type="entry name" value="Creatinase/aminopeptidase"/>
    <property type="match status" value="1"/>
</dbReference>
<dbReference type="PANTHER" id="PTHR43763">
    <property type="entry name" value="XAA-PRO AMINOPEPTIDASE 1"/>
    <property type="match status" value="1"/>
</dbReference>
<dbReference type="CDD" id="cd01085">
    <property type="entry name" value="APP"/>
    <property type="match status" value="1"/>
</dbReference>
<dbReference type="GO" id="GO:0070006">
    <property type="term" value="F:metalloaminopeptidase activity"/>
    <property type="evidence" value="ECO:0007669"/>
    <property type="project" value="InterPro"/>
</dbReference>
<evidence type="ECO:0000259" key="5">
    <source>
        <dbReference type="Pfam" id="PF01321"/>
    </source>
</evidence>
<dbReference type="InterPro" id="IPR036005">
    <property type="entry name" value="Creatinase/aminopeptidase-like"/>
</dbReference>
<gene>
    <name evidence="7" type="ORF">FSP39_011006</name>
</gene>
<dbReference type="InterPro" id="IPR032416">
    <property type="entry name" value="Peptidase_M24_C"/>
</dbReference>
<feature type="domain" description="Peptidase M24 C-terminal" evidence="6">
    <location>
        <begin position="541"/>
        <end position="603"/>
    </location>
</feature>
<evidence type="ECO:0000256" key="1">
    <source>
        <dbReference type="ARBA" id="ARBA00008766"/>
    </source>
</evidence>
<name>A0AA88XZR6_PINIB</name>
<keyword evidence="2" id="KW-0479">Metal-binding</keyword>
<evidence type="ECO:0000256" key="3">
    <source>
        <dbReference type="ARBA" id="ARBA00022801"/>
    </source>
</evidence>
<dbReference type="InterPro" id="IPR029149">
    <property type="entry name" value="Creatin/AminoP/Spt16_N"/>
</dbReference>
<keyword evidence="8" id="KW-1185">Reference proteome</keyword>
<dbReference type="FunFam" id="3.40.350.10:FF:000001">
    <property type="entry name" value="Putative xaa-Pro aminopeptidase 1"/>
    <property type="match status" value="1"/>
</dbReference>
<feature type="domain" description="Peptidase M24" evidence="4">
    <location>
        <begin position="314"/>
        <end position="529"/>
    </location>
</feature>
<dbReference type="InterPro" id="IPR000994">
    <property type="entry name" value="Pept_M24"/>
</dbReference>
<dbReference type="AlphaFoldDB" id="A0AA88XZR6"/>
<evidence type="ECO:0000256" key="2">
    <source>
        <dbReference type="ARBA" id="ARBA00022723"/>
    </source>
</evidence>
<dbReference type="PANTHER" id="PTHR43763:SF6">
    <property type="entry name" value="XAA-PRO AMINOPEPTIDASE 1"/>
    <property type="match status" value="1"/>
</dbReference>
<dbReference type="Proteomes" id="UP001186944">
    <property type="component" value="Unassembled WGS sequence"/>
</dbReference>
<evidence type="ECO:0000313" key="7">
    <source>
        <dbReference type="EMBL" id="KAK3095170.1"/>
    </source>
</evidence>
<accession>A0AA88XZR6</accession>
<feature type="domain" description="Creatinase N-terminal" evidence="5">
    <location>
        <begin position="11"/>
        <end position="133"/>
    </location>
</feature>
<dbReference type="InterPro" id="IPR033740">
    <property type="entry name" value="Pept_M24B"/>
</dbReference>